<dbReference type="SUPFAM" id="SSF46689">
    <property type="entry name" value="Homeodomain-like"/>
    <property type="match status" value="1"/>
</dbReference>
<keyword evidence="3" id="KW-0539">Nucleus</keyword>
<keyword evidence="1" id="KW-0805">Transcription regulation</keyword>
<accession>A0A9J5YVE5</accession>
<sequence length="105" mass="12122">MSTKQTCNSSFWTRDEDKIFENTLGLYSKDINLLTKIQEAFPGKSFDDILDHYNIFVEDVNAVYVESALVPLPNYSKMQGDSNKKSSKADVEWQIRTPWTKVGHR</sequence>
<dbReference type="OrthoDB" id="118550at2759"/>
<evidence type="ECO:0000256" key="1">
    <source>
        <dbReference type="ARBA" id="ARBA00023015"/>
    </source>
</evidence>
<dbReference type="AlphaFoldDB" id="A0A9J5YVE5"/>
<dbReference type="InterPro" id="IPR044636">
    <property type="entry name" value="RADIALIS-like"/>
</dbReference>
<dbReference type="InterPro" id="IPR009057">
    <property type="entry name" value="Homeodomain-like_sf"/>
</dbReference>
<keyword evidence="2" id="KW-0804">Transcription</keyword>
<dbReference type="Gene3D" id="1.10.10.60">
    <property type="entry name" value="Homeodomain-like"/>
    <property type="match status" value="1"/>
</dbReference>
<evidence type="ECO:0000313" key="5">
    <source>
        <dbReference type="Proteomes" id="UP000824120"/>
    </source>
</evidence>
<name>A0A9J5YVE5_SOLCO</name>
<proteinExistence type="predicted"/>
<protein>
    <recommendedName>
        <fullName evidence="6">Myb-like domain-containing protein</fullName>
    </recommendedName>
</protein>
<dbReference type="Proteomes" id="UP000824120">
    <property type="component" value="Chromosome 5"/>
</dbReference>
<comment type="caution">
    <text evidence="4">The sequence shown here is derived from an EMBL/GenBank/DDBJ whole genome shotgun (WGS) entry which is preliminary data.</text>
</comment>
<dbReference type="GO" id="GO:0003700">
    <property type="term" value="F:DNA-binding transcription factor activity"/>
    <property type="evidence" value="ECO:0007669"/>
    <property type="project" value="InterPro"/>
</dbReference>
<gene>
    <name evidence="4" type="ORF">H5410_026037</name>
</gene>
<evidence type="ECO:0000313" key="4">
    <source>
        <dbReference type="EMBL" id="KAG5604545.1"/>
    </source>
</evidence>
<keyword evidence="5" id="KW-1185">Reference proteome</keyword>
<evidence type="ECO:0000256" key="2">
    <source>
        <dbReference type="ARBA" id="ARBA00023163"/>
    </source>
</evidence>
<dbReference type="PANTHER" id="PTHR43952:SF91">
    <property type="entry name" value="MYB-LIKE DOMAIN-CONTAINING PROTEIN"/>
    <property type="match status" value="1"/>
</dbReference>
<evidence type="ECO:0008006" key="6">
    <source>
        <dbReference type="Google" id="ProtNLM"/>
    </source>
</evidence>
<reference evidence="4 5" key="1">
    <citation type="submission" date="2020-09" db="EMBL/GenBank/DDBJ databases">
        <title>De no assembly of potato wild relative species, Solanum commersonii.</title>
        <authorList>
            <person name="Cho K."/>
        </authorList>
    </citation>
    <scope>NUCLEOTIDE SEQUENCE [LARGE SCALE GENOMIC DNA]</scope>
    <source>
        <strain evidence="4">LZ3.2</strain>
        <tissue evidence="4">Leaf</tissue>
    </source>
</reference>
<organism evidence="4 5">
    <name type="scientific">Solanum commersonii</name>
    <name type="common">Commerson's wild potato</name>
    <name type="synonym">Commerson's nightshade</name>
    <dbReference type="NCBI Taxonomy" id="4109"/>
    <lineage>
        <taxon>Eukaryota</taxon>
        <taxon>Viridiplantae</taxon>
        <taxon>Streptophyta</taxon>
        <taxon>Embryophyta</taxon>
        <taxon>Tracheophyta</taxon>
        <taxon>Spermatophyta</taxon>
        <taxon>Magnoliopsida</taxon>
        <taxon>eudicotyledons</taxon>
        <taxon>Gunneridae</taxon>
        <taxon>Pentapetalae</taxon>
        <taxon>asterids</taxon>
        <taxon>lamiids</taxon>
        <taxon>Solanales</taxon>
        <taxon>Solanaceae</taxon>
        <taxon>Solanoideae</taxon>
        <taxon>Solaneae</taxon>
        <taxon>Solanum</taxon>
    </lineage>
</organism>
<dbReference type="PANTHER" id="PTHR43952">
    <property type="entry name" value="MYB FAMILY TRANSCRIPTION FACTOR-RELATED"/>
    <property type="match status" value="1"/>
</dbReference>
<dbReference type="EMBL" id="JACXVP010000005">
    <property type="protein sequence ID" value="KAG5604545.1"/>
    <property type="molecule type" value="Genomic_DNA"/>
</dbReference>
<evidence type="ECO:0000256" key="3">
    <source>
        <dbReference type="ARBA" id="ARBA00023242"/>
    </source>
</evidence>